<dbReference type="GO" id="GO:0005524">
    <property type="term" value="F:ATP binding"/>
    <property type="evidence" value="ECO:0007669"/>
    <property type="project" value="UniProtKB-UniRule"/>
</dbReference>
<name>A0A518C7X6_9BACT</name>
<dbReference type="PROSITE" id="PS00107">
    <property type="entry name" value="PROTEIN_KINASE_ATP"/>
    <property type="match status" value="1"/>
</dbReference>
<gene>
    <name evidence="8" type="primary">pknB_2</name>
    <name evidence="8" type="ORF">Pan97_23440</name>
</gene>
<sequence length="1490" mass="164712">MSEKATHPSPDLLHAFGLGQLAPDEATMIEKHISECEPCCETIADLSANDTFIGLLQRADQQPTDQTVDQHSGIAAPGSEGIPAPLAEHPRYEIVGLIGRGGMGDVYKAQHRKMKRTVALKVINRKLFRQGEAVNRFHREVEAAAQLSHPNVVTAHDADQAGDFHFMVMEYVDGVDLSQVVRDRGVLPTEEACEYIRQAALGLQHAYERGMVHRDIKPHNLMVTADGTVKILDFGLASLAPESLSDAEVEEARDELTIAGSIMGTPDFISPEQANNAHAADIRSDIYSLGATFYYLLAGHSPIAGRSVTEKLRNLAENEPESLTMIREDIPADVTAVVEKMLAKNPEERFQTPAEVAEALLPFIDGGNSSTGKPSATRTKSLRNFAIAAGLLGLIASIGVAMMMRESVGDKLAKMDPGVTSVSYPPAGKEYLFLYTVEGAALDGEPAAVCDIGDCRIALLGQDISATRDYSVGVNVAVADSLPESSTRERDSDGKVFFTSNSADGKATCKFHGFKFDLTESMISIGNSWSHKWKDPSSPGLLILVDTKTNRFTTQAMRPRSEREPLPERWIAPPPSEPEPRPGSAEGGLHLSPQLQAGLRQSGQSVTDFQDRLKATLSHAAGIPNDQWEKTGKGMGTDAIQGMPLSKLLIMTAPVDRSNSGDVPAPRAFRMLTSRVPKPLELHKAMSPSQVHGYVSVIQPEYVLKITLDVDPETKRYKGTVWFEAPDLYAGKVDFALKYDAGRMDVVEFILPEQGTKLVRTPNGLWTRSGSETEASANSSKSHEHDRKQPAHLVSDLDRIQGTWQVTYSEDSGRIAPQELLANLRFIIDGQTLTTEIAGRKSVSTYKLDPTSTPKMIDLTENGRSKLGIYDLDGDTLRICIAETGKQRPAAFDSQPNSANDVVIMLKRIHPAVAAAPLATDVPRVTDLDRIQGNWGVTSQLVDGEAIDRNWEKDVIYYMVSGYEVDLIGGSEIDHAKFRLDATKSPKTIDIRHEDGTVERGIYEVEGESLVICSAKPGAKDRPTSLESKKGSGTTLTRFELLDPPLQLDSQRIQKTWQLISSIADGVKVEQDEPLYFIFDEDSLVIDAGTEKERRSYRLVDSDDGPQKINLIFFDGDVTRCIYEIEGDTMRLCIQDMETDERPTSFESTSESKTTLMTFREVPPEYSDHQLIQGTWQLTEKMNHEGLVEASKWKTNPTTYVFQGNKLIRNDGTEKLDTDFYLDYPWGQIMLIDEEWNLTRGGYEIEGDTLQISLSDDEYLPSSPLDKTPTSNTTLLFFKRVNQADKSHEPIQKESQPKRAPLTPLPDMAAEDLEDFSVETGKSVPEVSNLIRQYYIDKYPLFAAVVNKNSHILRTPADFLQKRTRSEIGDLAVDSPVSELINSLSSRPAVTFSEATLLSQDEALVTRVNIYQTFDKTCRVVVSRHRRRYMKPEETYPPTKPITQDELRRLLAGESPQESSTLDEESNVSTKEPHPSPAQEEVDAEALKAQ</sequence>
<keyword evidence="1 8" id="KW-0808">Transferase</keyword>
<dbReference type="PROSITE" id="PS00108">
    <property type="entry name" value="PROTEIN_KINASE_ST"/>
    <property type="match status" value="1"/>
</dbReference>
<evidence type="ECO:0000256" key="6">
    <source>
        <dbReference type="SAM" id="MobiDB-lite"/>
    </source>
</evidence>
<evidence type="ECO:0000259" key="7">
    <source>
        <dbReference type="PROSITE" id="PS50011"/>
    </source>
</evidence>
<keyword evidence="4 5" id="KW-0067">ATP-binding</keyword>
<evidence type="ECO:0000256" key="1">
    <source>
        <dbReference type="ARBA" id="ARBA00022679"/>
    </source>
</evidence>
<feature type="region of interest" description="Disordered" evidence="6">
    <location>
        <begin position="1285"/>
        <end position="1305"/>
    </location>
</feature>
<keyword evidence="3 8" id="KW-0418">Kinase</keyword>
<feature type="region of interest" description="Disordered" evidence="6">
    <location>
        <begin position="1431"/>
        <end position="1490"/>
    </location>
</feature>
<accession>A0A518C7X6</accession>
<organism evidence="8 9">
    <name type="scientific">Bremerella volcania</name>
    <dbReference type="NCBI Taxonomy" id="2527984"/>
    <lineage>
        <taxon>Bacteria</taxon>
        <taxon>Pseudomonadati</taxon>
        <taxon>Planctomycetota</taxon>
        <taxon>Planctomycetia</taxon>
        <taxon>Pirellulales</taxon>
        <taxon>Pirellulaceae</taxon>
        <taxon>Bremerella</taxon>
    </lineage>
</organism>
<dbReference type="InterPro" id="IPR000719">
    <property type="entry name" value="Prot_kinase_dom"/>
</dbReference>
<dbReference type="KEGG" id="bvo:Pan97_23440"/>
<evidence type="ECO:0000256" key="2">
    <source>
        <dbReference type="ARBA" id="ARBA00022741"/>
    </source>
</evidence>
<keyword evidence="2 5" id="KW-0547">Nucleotide-binding</keyword>
<feature type="region of interest" description="Disordered" evidence="6">
    <location>
        <begin position="762"/>
        <end position="790"/>
    </location>
</feature>
<dbReference type="InterPro" id="IPR008271">
    <property type="entry name" value="Ser/Thr_kinase_AS"/>
</dbReference>
<protein>
    <submittedName>
        <fullName evidence="8">Serine/threonine-protein kinase PknB</fullName>
        <ecNumber evidence="8">2.7.11.1</ecNumber>
    </submittedName>
</protein>
<feature type="region of interest" description="Disordered" evidence="6">
    <location>
        <begin position="553"/>
        <end position="590"/>
    </location>
</feature>
<evidence type="ECO:0000256" key="5">
    <source>
        <dbReference type="PROSITE-ProRule" id="PRU10141"/>
    </source>
</evidence>
<evidence type="ECO:0000256" key="4">
    <source>
        <dbReference type="ARBA" id="ARBA00022840"/>
    </source>
</evidence>
<feature type="binding site" evidence="5">
    <location>
        <position position="121"/>
    </location>
    <ligand>
        <name>ATP</name>
        <dbReference type="ChEBI" id="CHEBI:30616"/>
    </ligand>
</feature>
<dbReference type="Proteomes" id="UP000318626">
    <property type="component" value="Chromosome"/>
</dbReference>
<dbReference type="OrthoDB" id="6111975at2"/>
<dbReference type="EMBL" id="CP036289">
    <property type="protein sequence ID" value="QDU75314.1"/>
    <property type="molecule type" value="Genomic_DNA"/>
</dbReference>
<dbReference type="SUPFAM" id="SSF56112">
    <property type="entry name" value="Protein kinase-like (PK-like)"/>
    <property type="match status" value="1"/>
</dbReference>
<dbReference type="InterPro" id="IPR017504">
    <property type="entry name" value="CHP03067_Planctomycetes"/>
</dbReference>
<dbReference type="RefSeq" id="WP_144972582.1">
    <property type="nucleotide sequence ID" value="NZ_CP036289.1"/>
</dbReference>
<dbReference type="InterPro" id="IPR011009">
    <property type="entry name" value="Kinase-like_dom_sf"/>
</dbReference>
<dbReference type="Gene3D" id="3.30.200.20">
    <property type="entry name" value="Phosphorylase Kinase, domain 1"/>
    <property type="match status" value="1"/>
</dbReference>
<proteinExistence type="predicted"/>
<dbReference type="PANTHER" id="PTHR43289">
    <property type="entry name" value="MITOGEN-ACTIVATED PROTEIN KINASE KINASE KINASE 20-RELATED"/>
    <property type="match status" value="1"/>
</dbReference>
<feature type="compositionally biased region" description="Basic and acidic residues" evidence="6">
    <location>
        <begin position="1285"/>
        <end position="1297"/>
    </location>
</feature>
<dbReference type="PROSITE" id="PS50011">
    <property type="entry name" value="PROTEIN_KINASE_DOM"/>
    <property type="match status" value="1"/>
</dbReference>
<dbReference type="GO" id="GO:0004674">
    <property type="term" value="F:protein serine/threonine kinase activity"/>
    <property type="evidence" value="ECO:0007669"/>
    <property type="project" value="UniProtKB-EC"/>
</dbReference>
<feature type="domain" description="Protein kinase" evidence="7">
    <location>
        <begin position="92"/>
        <end position="364"/>
    </location>
</feature>
<dbReference type="SMART" id="SM00220">
    <property type="entry name" value="S_TKc"/>
    <property type="match status" value="1"/>
</dbReference>
<reference evidence="9" key="1">
    <citation type="submission" date="2019-02" db="EMBL/GenBank/DDBJ databases">
        <title>Deep-cultivation of Planctomycetes and their phenomic and genomic characterization uncovers novel biology.</title>
        <authorList>
            <person name="Wiegand S."/>
            <person name="Jogler M."/>
            <person name="Boedeker C."/>
            <person name="Pinto D."/>
            <person name="Vollmers J."/>
            <person name="Rivas-Marin E."/>
            <person name="Kohn T."/>
            <person name="Peeters S.H."/>
            <person name="Heuer A."/>
            <person name="Rast P."/>
            <person name="Oberbeckmann S."/>
            <person name="Bunk B."/>
            <person name="Jeske O."/>
            <person name="Meyerdierks A."/>
            <person name="Storesund J.E."/>
            <person name="Kallscheuer N."/>
            <person name="Luecker S."/>
            <person name="Lage O.M."/>
            <person name="Pohl T."/>
            <person name="Merkel B.J."/>
            <person name="Hornburger P."/>
            <person name="Mueller R.-W."/>
            <person name="Bruemmer F."/>
            <person name="Labrenz M."/>
            <person name="Spormann A.M."/>
            <person name="Op den Camp H."/>
            <person name="Overmann J."/>
            <person name="Amann R."/>
            <person name="Jetten M.S.M."/>
            <person name="Mascher T."/>
            <person name="Medema M.H."/>
            <person name="Devos D.P."/>
            <person name="Kaster A.-K."/>
            <person name="Ovreas L."/>
            <person name="Rohde M."/>
            <person name="Galperin M.Y."/>
            <person name="Jogler C."/>
        </authorList>
    </citation>
    <scope>NUCLEOTIDE SEQUENCE [LARGE SCALE GENOMIC DNA]</scope>
    <source>
        <strain evidence="9">Pan97</strain>
    </source>
</reference>
<feature type="compositionally biased region" description="Basic and acidic residues" evidence="6">
    <location>
        <begin position="781"/>
        <end position="790"/>
    </location>
</feature>
<evidence type="ECO:0000256" key="3">
    <source>
        <dbReference type="ARBA" id="ARBA00022777"/>
    </source>
</evidence>
<evidence type="ECO:0000313" key="8">
    <source>
        <dbReference type="EMBL" id="QDU75314.1"/>
    </source>
</evidence>
<feature type="compositionally biased region" description="Polar residues" evidence="6">
    <location>
        <begin position="764"/>
        <end position="780"/>
    </location>
</feature>
<dbReference type="CDD" id="cd14014">
    <property type="entry name" value="STKc_PknB_like"/>
    <property type="match status" value="1"/>
</dbReference>
<dbReference type="PANTHER" id="PTHR43289:SF6">
    <property type="entry name" value="SERINE_THREONINE-PROTEIN KINASE NEKL-3"/>
    <property type="match status" value="1"/>
</dbReference>
<evidence type="ECO:0000313" key="9">
    <source>
        <dbReference type="Proteomes" id="UP000318626"/>
    </source>
</evidence>
<dbReference type="NCBIfam" id="TIGR03067">
    <property type="entry name" value="Planc_TIGR03067"/>
    <property type="match status" value="2"/>
</dbReference>
<keyword evidence="9" id="KW-1185">Reference proteome</keyword>
<dbReference type="Gene3D" id="1.10.510.10">
    <property type="entry name" value="Transferase(Phosphotransferase) domain 1"/>
    <property type="match status" value="1"/>
</dbReference>
<dbReference type="EC" id="2.7.11.1" evidence="8"/>
<dbReference type="Pfam" id="PF00069">
    <property type="entry name" value="Pkinase"/>
    <property type="match status" value="1"/>
</dbReference>
<dbReference type="InterPro" id="IPR017441">
    <property type="entry name" value="Protein_kinase_ATP_BS"/>
</dbReference>